<proteinExistence type="inferred from homology"/>
<keyword evidence="10" id="KW-1185">Reference proteome</keyword>
<dbReference type="PANTHER" id="PTHR43000">
    <property type="entry name" value="DTDP-D-GLUCOSE 4,6-DEHYDRATASE-RELATED"/>
    <property type="match status" value="1"/>
</dbReference>
<keyword evidence="6 7" id="KW-0456">Lyase</keyword>
<dbReference type="SUPFAM" id="SSF51735">
    <property type="entry name" value="NAD(P)-binding Rossmann-fold domains"/>
    <property type="match status" value="1"/>
</dbReference>
<evidence type="ECO:0000256" key="3">
    <source>
        <dbReference type="ARBA" id="ARBA00008178"/>
    </source>
</evidence>
<gene>
    <name evidence="9" type="ORF">A1D18_03475</name>
</gene>
<dbReference type="GO" id="GO:0008460">
    <property type="term" value="F:dTDP-glucose 4,6-dehydratase activity"/>
    <property type="evidence" value="ECO:0007669"/>
    <property type="project" value="UniProtKB-EC"/>
</dbReference>
<organism evidence="9 10">
    <name type="scientific">Candidatus Rickettsiella isopodorum</name>
    <dbReference type="NCBI Taxonomy" id="1225476"/>
    <lineage>
        <taxon>Bacteria</taxon>
        <taxon>Pseudomonadati</taxon>
        <taxon>Pseudomonadota</taxon>
        <taxon>Gammaproteobacteria</taxon>
        <taxon>Legionellales</taxon>
        <taxon>Coxiellaceae</taxon>
        <taxon>Rickettsiella</taxon>
    </lineage>
</organism>
<dbReference type="Proteomes" id="UP000183924">
    <property type="component" value="Unassembled WGS sequence"/>
</dbReference>
<protein>
    <recommendedName>
        <fullName evidence="4 7">dTDP-glucose 4,6-dehydratase</fullName>
        <ecNumber evidence="4 7">4.2.1.46</ecNumber>
    </recommendedName>
</protein>
<dbReference type="Gene3D" id="3.40.50.720">
    <property type="entry name" value="NAD(P)-binding Rossmann-like Domain"/>
    <property type="match status" value="1"/>
</dbReference>
<dbReference type="NCBIfam" id="TIGR01181">
    <property type="entry name" value="dTDP_gluc_dehyt"/>
    <property type="match status" value="1"/>
</dbReference>
<dbReference type="AlphaFoldDB" id="A0A1J8PCU5"/>
<evidence type="ECO:0000256" key="7">
    <source>
        <dbReference type="RuleBase" id="RU004473"/>
    </source>
</evidence>
<dbReference type="EC" id="4.2.1.46" evidence="4 7"/>
<dbReference type="GO" id="GO:0009225">
    <property type="term" value="P:nucleotide-sugar metabolic process"/>
    <property type="evidence" value="ECO:0007669"/>
    <property type="project" value="InterPro"/>
</dbReference>
<comment type="catalytic activity">
    <reaction evidence="1 7">
        <text>dTDP-alpha-D-glucose = dTDP-4-dehydro-6-deoxy-alpha-D-glucose + H2O</text>
        <dbReference type="Rhea" id="RHEA:17221"/>
        <dbReference type="ChEBI" id="CHEBI:15377"/>
        <dbReference type="ChEBI" id="CHEBI:57477"/>
        <dbReference type="ChEBI" id="CHEBI:57649"/>
        <dbReference type="EC" id="4.2.1.46"/>
    </reaction>
</comment>
<dbReference type="OrthoDB" id="9803010at2"/>
<feature type="domain" description="NAD(P)-binding" evidence="8">
    <location>
        <begin position="9"/>
        <end position="326"/>
    </location>
</feature>
<evidence type="ECO:0000313" key="9">
    <source>
        <dbReference type="EMBL" id="OIZ95167.1"/>
    </source>
</evidence>
<dbReference type="InterPro" id="IPR036291">
    <property type="entry name" value="NAD(P)-bd_dom_sf"/>
</dbReference>
<evidence type="ECO:0000256" key="5">
    <source>
        <dbReference type="ARBA" id="ARBA00023027"/>
    </source>
</evidence>
<name>A0A1J8PCU5_9COXI</name>
<accession>A0A1J8PCU5</accession>
<dbReference type="InterPro" id="IPR005888">
    <property type="entry name" value="dTDP_Gluc_deHydtase"/>
</dbReference>
<evidence type="ECO:0000256" key="6">
    <source>
        <dbReference type="ARBA" id="ARBA00023239"/>
    </source>
</evidence>
<comment type="similarity">
    <text evidence="3 7">Belongs to the NAD(P)-dependent epimerase/dehydratase family. dTDP-glucose dehydratase subfamily.</text>
</comment>
<reference evidence="9 10" key="1">
    <citation type="submission" date="2016-03" db="EMBL/GenBank/DDBJ databases">
        <title>Comparative genomics of Rickettsiella.</title>
        <authorList>
            <person name="Chandler C."/>
            <person name="Wang Y."/>
        </authorList>
    </citation>
    <scope>NUCLEOTIDE SEQUENCE [LARGE SCALE GENOMIC DNA]</scope>
    <source>
        <strain evidence="9 10">RCFS May 2013</strain>
    </source>
</reference>
<dbReference type="Gene3D" id="3.90.25.10">
    <property type="entry name" value="UDP-galactose 4-epimerase, domain 1"/>
    <property type="match status" value="1"/>
</dbReference>
<evidence type="ECO:0000256" key="4">
    <source>
        <dbReference type="ARBA" id="ARBA00011990"/>
    </source>
</evidence>
<dbReference type="RefSeq" id="WP_071662427.1">
    <property type="nucleotide sequence ID" value="NZ_LUKY01000032.1"/>
</dbReference>
<comment type="cofactor">
    <cofactor evidence="2 7">
        <name>NAD(+)</name>
        <dbReference type="ChEBI" id="CHEBI:57540"/>
    </cofactor>
</comment>
<dbReference type="Pfam" id="PF16363">
    <property type="entry name" value="GDP_Man_Dehyd"/>
    <property type="match status" value="1"/>
</dbReference>
<keyword evidence="5" id="KW-0520">NAD</keyword>
<dbReference type="CDD" id="cd05246">
    <property type="entry name" value="dTDP_GD_SDR_e"/>
    <property type="match status" value="1"/>
</dbReference>
<evidence type="ECO:0000313" key="10">
    <source>
        <dbReference type="Proteomes" id="UP000183924"/>
    </source>
</evidence>
<dbReference type="EMBL" id="LUKY01000032">
    <property type="protein sequence ID" value="OIZ95167.1"/>
    <property type="molecule type" value="Genomic_DNA"/>
</dbReference>
<dbReference type="InterPro" id="IPR016040">
    <property type="entry name" value="NAD(P)-bd_dom"/>
</dbReference>
<comment type="caution">
    <text evidence="9">The sequence shown here is derived from an EMBL/GenBank/DDBJ whole genome shotgun (WGS) entry which is preliminary data.</text>
</comment>
<dbReference type="STRING" id="1225476.A1D18_03475"/>
<sequence>MMYTPKNVLVTGGAGFIASHFVKYSQVYYPEIFIVNLDKLTYAGSLNNLKNLDLPAQHRFVQGDILNSYLVLNLLREFKVDTVVHFAAETHVDRSINTPEEFIRTNISGTFVLLDSCRKYWLEEQGLSKFACRFHHISTDEVYGSLQKDDPAFTELMPYRPNSPYSASKASSDYLVRAYYNTYGLPITITNCSNNYGPYQHNEKLIPTIIDSCLRQKPIPVYGDGSNIRDWLFVEDHCSGIDRVIRNGKLGESYNVGGNTELTNLEVIEVICEILSNVRPVSYKYLDLITFIKDRPGHDLRYAINAEKISKELNWQPKETFSTGILKTLMAYSQIK</sequence>
<evidence type="ECO:0000259" key="8">
    <source>
        <dbReference type="Pfam" id="PF16363"/>
    </source>
</evidence>
<evidence type="ECO:0000256" key="1">
    <source>
        <dbReference type="ARBA" id="ARBA00001539"/>
    </source>
</evidence>
<evidence type="ECO:0000256" key="2">
    <source>
        <dbReference type="ARBA" id="ARBA00001911"/>
    </source>
</evidence>